<evidence type="ECO:0000256" key="1">
    <source>
        <dbReference type="ARBA" id="ARBA00004651"/>
    </source>
</evidence>
<name>A0A7Y9RXM2_9ACTN</name>
<evidence type="ECO:0000256" key="2">
    <source>
        <dbReference type="ARBA" id="ARBA00022475"/>
    </source>
</evidence>
<evidence type="ECO:0000259" key="7">
    <source>
        <dbReference type="Pfam" id="PF06271"/>
    </source>
</evidence>
<dbReference type="RefSeq" id="WP_179500585.1">
    <property type="nucleotide sequence ID" value="NZ_JACCAA010000001.1"/>
</dbReference>
<accession>A0A7Y9RXM2</accession>
<dbReference type="InterPro" id="IPR051791">
    <property type="entry name" value="Pra-immunoreactive"/>
</dbReference>
<dbReference type="Pfam" id="PF06271">
    <property type="entry name" value="RDD"/>
    <property type="match status" value="1"/>
</dbReference>
<dbReference type="GO" id="GO:0005886">
    <property type="term" value="C:plasma membrane"/>
    <property type="evidence" value="ECO:0007669"/>
    <property type="project" value="UniProtKB-SubCell"/>
</dbReference>
<dbReference type="Proteomes" id="UP000540656">
    <property type="component" value="Unassembled WGS sequence"/>
</dbReference>
<organism evidence="8 9">
    <name type="scientific">Nocardioides daedukensis</name>
    <dbReference type="NCBI Taxonomy" id="634462"/>
    <lineage>
        <taxon>Bacteria</taxon>
        <taxon>Bacillati</taxon>
        <taxon>Actinomycetota</taxon>
        <taxon>Actinomycetes</taxon>
        <taxon>Propionibacteriales</taxon>
        <taxon>Nocardioidaceae</taxon>
        <taxon>Nocardioides</taxon>
    </lineage>
</organism>
<comment type="caution">
    <text evidence="8">The sequence shown here is derived from an EMBL/GenBank/DDBJ whole genome shotgun (WGS) entry which is preliminary data.</text>
</comment>
<evidence type="ECO:0000313" key="8">
    <source>
        <dbReference type="EMBL" id="NYG57286.1"/>
    </source>
</evidence>
<sequence>MQQTASWLQRVAALFIDWIACTLVVMFILGADGFSENQASGFYVLLAFVLETAFFTGLMGGSFGKLLVRLRTVRADGKGYPTLLRALVRQVMVALLIPPLVFRPDGRGLHDMAAGTVTVRLKNIATNLGARG</sequence>
<keyword evidence="5 6" id="KW-0472">Membrane</keyword>
<feature type="transmembrane region" description="Helical" evidence="6">
    <location>
        <begin position="42"/>
        <end position="63"/>
    </location>
</feature>
<evidence type="ECO:0000256" key="6">
    <source>
        <dbReference type="SAM" id="Phobius"/>
    </source>
</evidence>
<comment type="subcellular location">
    <subcellularLocation>
        <location evidence="1">Cell membrane</location>
        <topology evidence="1">Multi-pass membrane protein</topology>
    </subcellularLocation>
</comment>
<keyword evidence="2" id="KW-1003">Cell membrane</keyword>
<keyword evidence="4 6" id="KW-1133">Transmembrane helix</keyword>
<dbReference type="PANTHER" id="PTHR36115">
    <property type="entry name" value="PROLINE-RICH ANTIGEN HOMOLOG-RELATED"/>
    <property type="match status" value="1"/>
</dbReference>
<keyword evidence="3 6" id="KW-0812">Transmembrane</keyword>
<proteinExistence type="predicted"/>
<dbReference type="InterPro" id="IPR010432">
    <property type="entry name" value="RDD"/>
</dbReference>
<evidence type="ECO:0000313" key="9">
    <source>
        <dbReference type="Proteomes" id="UP000540656"/>
    </source>
</evidence>
<keyword evidence="9" id="KW-1185">Reference proteome</keyword>
<evidence type="ECO:0000256" key="5">
    <source>
        <dbReference type="ARBA" id="ARBA00023136"/>
    </source>
</evidence>
<feature type="domain" description="RDD" evidence="7">
    <location>
        <begin position="4"/>
        <end position="115"/>
    </location>
</feature>
<dbReference type="PANTHER" id="PTHR36115:SF6">
    <property type="entry name" value="PROLINE-RICH ANTIGEN HOMOLOG"/>
    <property type="match status" value="1"/>
</dbReference>
<evidence type="ECO:0000256" key="4">
    <source>
        <dbReference type="ARBA" id="ARBA00022989"/>
    </source>
</evidence>
<dbReference type="AlphaFoldDB" id="A0A7Y9RXM2"/>
<protein>
    <submittedName>
        <fullName evidence="8">Putative RDD family membrane protein YckC</fullName>
    </submittedName>
</protein>
<feature type="transmembrane region" description="Helical" evidence="6">
    <location>
        <begin position="12"/>
        <end position="30"/>
    </location>
</feature>
<evidence type="ECO:0000256" key="3">
    <source>
        <dbReference type="ARBA" id="ARBA00022692"/>
    </source>
</evidence>
<gene>
    <name evidence="8" type="ORF">BJ980_000209</name>
</gene>
<reference evidence="8 9" key="1">
    <citation type="submission" date="2020-07" db="EMBL/GenBank/DDBJ databases">
        <title>Sequencing the genomes of 1000 actinobacteria strains.</title>
        <authorList>
            <person name="Klenk H.-P."/>
        </authorList>
    </citation>
    <scope>NUCLEOTIDE SEQUENCE [LARGE SCALE GENOMIC DNA]</scope>
    <source>
        <strain evidence="8 9">DSM 23819</strain>
    </source>
</reference>
<dbReference type="EMBL" id="JACCAA010000001">
    <property type="protein sequence ID" value="NYG57286.1"/>
    <property type="molecule type" value="Genomic_DNA"/>
</dbReference>